<feature type="compositionally biased region" description="Polar residues" evidence="4">
    <location>
        <begin position="562"/>
        <end position="572"/>
    </location>
</feature>
<feature type="compositionally biased region" description="Polar residues" evidence="4">
    <location>
        <begin position="989"/>
        <end position="1001"/>
    </location>
</feature>
<evidence type="ECO:0000313" key="7">
    <source>
        <dbReference type="EMBL" id="KAF7134342.1"/>
    </source>
</evidence>
<dbReference type="Gene3D" id="2.30.30.490">
    <property type="match status" value="1"/>
</dbReference>
<keyword evidence="8" id="KW-1185">Reference proteome</keyword>
<dbReference type="CDD" id="cd00183">
    <property type="entry name" value="TFIIS_I"/>
    <property type="match status" value="1"/>
</dbReference>
<dbReference type="InterPro" id="IPR035441">
    <property type="entry name" value="TFIIS/LEDGF_dom_sf"/>
</dbReference>
<dbReference type="Pfam" id="PF01426">
    <property type="entry name" value="BAH"/>
    <property type="match status" value="1"/>
</dbReference>
<feature type="compositionally biased region" description="Polar residues" evidence="4">
    <location>
        <begin position="1075"/>
        <end position="1085"/>
    </location>
</feature>
<feature type="compositionally biased region" description="Basic and acidic residues" evidence="4">
    <location>
        <begin position="453"/>
        <end position="462"/>
    </location>
</feature>
<feature type="compositionally biased region" description="Polar residues" evidence="4">
    <location>
        <begin position="694"/>
        <end position="708"/>
    </location>
</feature>
<evidence type="ECO:0000256" key="1">
    <source>
        <dbReference type="ARBA" id="ARBA00004123"/>
    </source>
</evidence>
<feature type="region of interest" description="Disordered" evidence="4">
    <location>
        <begin position="1140"/>
        <end position="1169"/>
    </location>
</feature>
<dbReference type="SMART" id="SM00509">
    <property type="entry name" value="TFS2N"/>
    <property type="match status" value="1"/>
</dbReference>
<dbReference type="InterPro" id="IPR001025">
    <property type="entry name" value="BAH_dom"/>
</dbReference>
<feature type="compositionally biased region" description="Polar residues" evidence="4">
    <location>
        <begin position="475"/>
        <end position="486"/>
    </location>
</feature>
<comment type="subcellular location">
    <subcellularLocation>
        <location evidence="1 3">Nucleus</location>
    </subcellularLocation>
</comment>
<organism evidence="7 8">
    <name type="scientific">Rhododendron simsii</name>
    <name type="common">Sims's rhododendron</name>
    <dbReference type="NCBI Taxonomy" id="118357"/>
    <lineage>
        <taxon>Eukaryota</taxon>
        <taxon>Viridiplantae</taxon>
        <taxon>Streptophyta</taxon>
        <taxon>Embryophyta</taxon>
        <taxon>Tracheophyta</taxon>
        <taxon>Spermatophyta</taxon>
        <taxon>Magnoliopsida</taxon>
        <taxon>eudicotyledons</taxon>
        <taxon>Gunneridae</taxon>
        <taxon>Pentapetalae</taxon>
        <taxon>asterids</taxon>
        <taxon>Ericales</taxon>
        <taxon>Ericaceae</taxon>
        <taxon>Ericoideae</taxon>
        <taxon>Rhodoreae</taxon>
        <taxon>Rhododendron</taxon>
    </lineage>
</organism>
<dbReference type="InterPro" id="IPR043151">
    <property type="entry name" value="BAH_sf"/>
</dbReference>
<feature type="compositionally biased region" description="Polar residues" evidence="4">
    <location>
        <begin position="892"/>
        <end position="905"/>
    </location>
</feature>
<dbReference type="SUPFAM" id="SSF47676">
    <property type="entry name" value="Conserved domain common to transcription factors TFIIS, elongin A, CRSP70"/>
    <property type="match status" value="1"/>
</dbReference>
<feature type="compositionally biased region" description="Polar residues" evidence="4">
    <location>
        <begin position="1157"/>
        <end position="1169"/>
    </location>
</feature>
<dbReference type="Pfam" id="PF08711">
    <property type="entry name" value="Med26"/>
    <property type="match status" value="1"/>
</dbReference>
<evidence type="ECO:0000256" key="2">
    <source>
        <dbReference type="ARBA" id="ARBA00023242"/>
    </source>
</evidence>
<feature type="compositionally biased region" description="Basic and acidic residues" evidence="4">
    <location>
        <begin position="675"/>
        <end position="693"/>
    </location>
</feature>
<dbReference type="PANTHER" id="PTHR46548:SF1">
    <property type="entry name" value="BAH AND TFIIS DOMAIN-CONTAINING PROTEIN-RELATED"/>
    <property type="match status" value="1"/>
</dbReference>
<dbReference type="EMBL" id="WJXA01000008">
    <property type="protein sequence ID" value="KAF7134342.1"/>
    <property type="molecule type" value="Genomic_DNA"/>
</dbReference>
<evidence type="ECO:0000256" key="4">
    <source>
        <dbReference type="SAM" id="MobiDB-lite"/>
    </source>
</evidence>
<feature type="compositionally biased region" description="Basic and acidic residues" evidence="4">
    <location>
        <begin position="1022"/>
        <end position="1036"/>
    </location>
</feature>
<feature type="compositionally biased region" description="Low complexity" evidence="4">
    <location>
        <begin position="496"/>
        <end position="510"/>
    </location>
</feature>
<feature type="compositionally biased region" description="Polar residues" evidence="4">
    <location>
        <begin position="845"/>
        <end position="875"/>
    </location>
</feature>
<dbReference type="OrthoDB" id="1917005at2759"/>
<feature type="region of interest" description="Disordered" evidence="4">
    <location>
        <begin position="201"/>
        <end position="277"/>
    </location>
</feature>
<keyword evidence="2 3" id="KW-0539">Nucleus</keyword>
<feature type="region of interest" description="Disordered" evidence="4">
    <location>
        <begin position="1276"/>
        <end position="1296"/>
    </location>
</feature>
<feature type="domain" description="BAH" evidence="5">
    <location>
        <begin position="65"/>
        <end position="180"/>
    </location>
</feature>
<feature type="compositionally biased region" description="Basic and acidic residues" evidence="4">
    <location>
        <begin position="1002"/>
        <end position="1014"/>
    </location>
</feature>
<dbReference type="PROSITE" id="PS51038">
    <property type="entry name" value="BAH"/>
    <property type="match status" value="1"/>
</dbReference>
<reference evidence="7" key="1">
    <citation type="submission" date="2019-11" db="EMBL/GenBank/DDBJ databases">
        <authorList>
            <person name="Liu Y."/>
            <person name="Hou J."/>
            <person name="Li T.-Q."/>
            <person name="Guan C.-H."/>
            <person name="Wu X."/>
            <person name="Wu H.-Z."/>
            <person name="Ling F."/>
            <person name="Zhang R."/>
            <person name="Shi X.-G."/>
            <person name="Ren J.-P."/>
            <person name="Chen E.-F."/>
            <person name="Sun J.-M."/>
        </authorList>
    </citation>
    <scope>NUCLEOTIDE SEQUENCE</scope>
    <source>
        <strain evidence="7">Adult_tree_wgs_1</strain>
        <tissue evidence="7">Leaves</tissue>
    </source>
</reference>
<dbReference type="GO" id="GO:0005634">
    <property type="term" value="C:nucleus"/>
    <property type="evidence" value="ECO:0007669"/>
    <property type="project" value="UniProtKB-SubCell"/>
</dbReference>
<name>A0A834GK17_RHOSS</name>
<feature type="compositionally biased region" description="Basic and acidic residues" evidence="4">
    <location>
        <begin position="1050"/>
        <end position="1064"/>
    </location>
</feature>
<dbReference type="Proteomes" id="UP000626092">
    <property type="component" value="Unassembled WGS sequence"/>
</dbReference>
<evidence type="ECO:0000259" key="6">
    <source>
        <dbReference type="PROSITE" id="PS51319"/>
    </source>
</evidence>
<feature type="domain" description="TFIIS N-terminal" evidence="6">
    <location>
        <begin position="347"/>
        <end position="432"/>
    </location>
</feature>
<evidence type="ECO:0000313" key="8">
    <source>
        <dbReference type="Proteomes" id="UP000626092"/>
    </source>
</evidence>
<feature type="compositionally biased region" description="Polar residues" evidence="4">
    <location>
        <begin position="596"/>
        <end position="619"/>
    </location>
</feature>
<dbReference type="PROSITE" id="PS51319">
    <property type="entry name" value="TFIIS_N"/>
    <property type="match status" value="1"/>
</dbReference>
<feature type="region of interest" description="Disordered" evidence="4">
    <location>
        <begin position="441"/>
        <end position="619"/>
    </location>
</feature>
<dbReference type="InterPro" id="IPR017923">
    <property type="entry name" value="TFIIS_N"/>
</dbReference>
<dbReference type="SMART" id="SM00439">
    <property type="entry name" value="BAH"/>
    <property type="match status" value="1"/>
</dbReference>
<dbReference type="GO" id="GO:0003682">
    <property type="term" value="F:chromatin binding"/>
    <property type="evidence" value="ECO:0007669"/>
    <property type="project" value="InterPro"/>
</dbReference>
<proteinExistence type="predicted"/>
<evidence type="ECO:0008006" key="9">
    <source>
        <dbReference type="Google" id="ProtNLM"/>
    </source>
</evidence>
<protein>
    <recommendedName>
        <fullName evidence="9">BAH domain-containing protein</fullName>
    </recommendedName>
</protein>
<dbReference type="Gene3D" id="1.20.930.10">
    <property type="entry name" value="Conserved domain common to transcription factors TFIIS, elongin A, CRSP70"/>
    <property type="match status" value="1"/>
</dbReference>
<feature type="region of interest" description="Disordered" evidence="4">
    <location>
        <begin position="986"/>
        <end position="1085"/>
    </location>
</feature>
<feature type="region of interest" description="Disordered" evidence="4">
    <location>
        <begin position="822"/>
        <end position="909"/>
    </location>
</feature>
<dbReference type="PANTHER" id="PTHR46548">
    <property type="entry name" value="BAH AND TFIIS DOMAIN-CONTAINING PROTEIN-RELATED"/>
    <property type="match status" value="1"/>
</dbReference>
<dbReference type="InterPro" id="IPR003617">
    <property type="entry name" value="TFIIS/CRSP70_N_sub"/>
</dbReference>
<feature type="compositionally biased region" description="Low complexity" evidence="4">
    <location>
        <begin position="543"/>
        <end position="552"/>
    </location>
</feature>
<feature type="region of interest" description="Disordered" evidence="4">
    <location>
        <begin position="642"/>
        <end position="726"/>
    </location>
</feature>
<sequence length="1708" mass="182877">MHGRGGENGKRCRFMWSVPTRGTPVTRVTADSFCKTHHWSSSWGQAIITLLGVVDLENSVAEDGRKISVGDCALFKPPQDSPPFIGIIRWLALKKENNLHLGVNWLYRPAEVKLCRGILLDAPPNEVFYSFHKDEIPAASLLHPCKVAFLPKGVELPVGVSSFVCRRVYDIANKCLWWLTDQDFIDDRQEEVDKLLHKTRIEMHPTVQPGGRSPKPIHGPTSTSQLKSGSDNMQNANPFSSQAKGKKRERSDQGTLPVKRERSSMTEDGDSTQFKPENILKSEISKITEDGGGLVDPEGAEKLVQLMQPDRAERKMELISRSMLASVIASTEKFDCLNQFVQLKGLSVLDEWLQDAHKGKIGDGSPKDGDKSVEEFLLVLLRGLDKLPVNLHALQTCNIGKSVNHLRSHKNLEIQRKARGLVDTWKKRVEAEMNVIDTKPGSAHAVSWPSRSRLPEVSHDGNRTPGGSTDVVVRSSVTQLSASKTASVKPAESEFTAKSTSSSPGTTKSAVSPASGKESHPRVVVGGTTSDLPSATAREDRSSSSSQSHNNSPCLGKEDPKSSTAGSMTVNKVSGGSSRQRRSVNGFSGPAVSGGQRDSGSTRNSSVHRNSGSEKLSVSGFTSEKALDVPNVEGNGHKLIVKIPNRGRSPGQSAGGGSVDHASNMNSRASSPMLSEKHDQSDRSSREKTDADRTNTTYDVNAESWQSNDVKDLLTGSDEGDGSPPAILEEERQNIGEEAVKSKFDFDSLLKLAESRAASSSSGYELKSGKSHGASFSSVNALVERRVKYSEANASVSVGDDVRMNLLASVAAGEMCRSDLISQTDSPCRNTPMVEESSMGDDAKSQISHGINADQEQSQSADGAQHLSKQTSGSISRDGKTGSSLRELAPTGESNEYHSSNSEQTAAEPHLEMNERLNELRGAASIAVSLAGAGEMVFAGEERKQLCDEASVDDIQDTKAKGSCYLSSDDKVSDVPPCVEVEKKAAAGLSSNASSDMGTENKNNEKLNGGDHTEQIPSPGKVHSEHLERSDEDRLQDSFSSKGLPSENVDELHGGKVDEVDPRSHVRQAGKQKSDYGTNSALSNDNKFLSYRGSAVSDQKSEGTEANVESKAVFEHCSGGAAPLKGSPALPTMELEKHMMSRGSKMSGVGADETEESASTAGDSSSFTAAEASNTGTMLKFDLNEGFIADEGKCGEPINLGGPGSSASVHLNMFPFPVPSVSSSLPASITIAAAAKGPFVPREELLRSKGEVGWKGSAATSAFRPAEPRKALEMPLGTIKTPPADTTAGRHGRPVLDIDLNVPDERILEDMAFRNSDQETASTSDQGNNRDLLQNHAMGAAPVRSSGGLVLDLNLVDEASDMGHYSARGIRTVEAPLLPLKPSLTGGFPKSEVRRDFDLNNGPSVDDASVEPFLFSQHGRNIMQSQPPVAGLRMNNAEMGTFSPWYSSGNTYPGFRFPSTLSDRGEHPFPIVATGGPPRMLGPPTGGTPFTSDVYRGASVLSSSPAVSFPYPVFPFGNSFPLPSATFSGGSTTYMDSSSSGRLSFPTVNSQSLGPVSAVSSQYPRPYVVSLPDGSSDVGIDNSRKWMRQGLDLNAGPGNVDAEGRDETMALGSRQLSVARSQVLAEEQARMYQQVAGGVLKRKEPEGWDTENVRCLAALDGSGSFVIMFMPSDSFNDKSLDAFSDYQLPEPGGIDTAKNLVMICYVRM</sequence>
<evidence type="ECO:0000259" key="5">
    <source>
        <dbReference type="PROSITE" id="PS51038"/>
    </source>
</evidence>
<feature type="compositionally biased region" description="Polar residues" evidence="4">
    <location>
        <begin position="220"/>
        <end position="243"/>
    </location>
</feature>
<feature type="compositionally biased region" description="Polar residues" evidence="4">
    <location>
        <begin position="661"/>
        <end position="673"/>
    </location>
</feature>
<comment type="caution">
    <text evidence="7">The sequence shown here is derived from an EMBL/GenBank/DDBJ whole genome shotgun (WGS) entry which is preliminary data.</text>
</comment>
<evidence type="ECO:0000256" key="3">
    <source>
        <dbReference type="PROSITE-ProRule" id="PRU00649"/>
    </source>
</evidence>
<gene>
    <name evidence="7" type="ORF">RHSIM_Rhsim08G0169200</name>
</gene>
<accession>A0A834GK17</accession>